<dbReference type="SMART" id="SM00228">
    <property type="entry name" value="PDZ"/>
    <property type="match status" value="1"/>
</dbReference>
<dbReference type="EMBL" id="CP119311">
    <property type="protein sequence ID" value="WEK34634.1"/>
    <property type="molecule type" value="Genomic_DNA"/>
</dbReference>
<organism evidence="2 3">
    <name type="scientific">Candidatus Pseudobacter hemicellulosilyticus</name>
    <dbReference type="NCBI Taxonomy" id="3121375"/>
    <lineage>
        <taxon>Bacteria</taxon>
        <taxon>Pseudomonadati</taxon>
        <taxon>Bacteroidota</taxon>
        <taxon>Chitinophagia</taxon>
        <taxon>Chitinophagales</taxon>
        <taxon>Chitinophagaceae</taxon>
        <taxon>Pseudobacter</taxon>
    </lineage>
</organism>
<dbReference type="InterPro" id="IPR036034">
    <property type="entry name" value="PDZ_sf"/>
</dbReference>
<sequence length="376" mass="41399">MKSITTILVIALVAAIGWHIKEAFSADKKISGIFQEKPDLGYSWEQTTAKVGGMGINYIIEEGSRYPKIEAVTWGGPASLAGLQVGDFITSIEGLSTEGLTIDQLKRIIPGEVGSTCNILIWRNGVQYPVSFTRQRIPGLVSEAQLTNAYDPTAHFFWDDNQVVWCPGFVHPEFNVQAAEQNNTWKALPGYVLSGTKAGDLSTTWTPGLAHPLMNAFSINMEGRWVPDLGYKFITENGLATGTTWAAGTKYPEYKIIAAENAGIFNAYPGYSFSNPTRNLDVVWTPGLKDPDYPERISGPTEGEWISVPEYPSATYASTEDTWTDHLVKSVALKGLANLGEWLTNKKDNYVSNELNKKSDEELLKSAFKGLKKLTE</sequence>
<feature type="domain" description="PDZ" evidence="1">
    <location>
        <begin position="52"/>
        <end position="109"/>
    </location>
</feature>
<dbReference type="Gene3D" id="2.30.42.10">
    <property type="match status" value="1"/>
</dbReference>
<reference evidence="2" key="1">
    <citation type="submission" date="2023-03" db="EMBL/GenBank/DDBJ databases">
        <title>Andean soil-derived lignocellulolytic bacterial consortium as a source of novel taxa and putative plastic-active enzymes.</title>
        <authorList>
            <person name="Diaz-Garcia L."/>
            <person name="Chuvochina M."/>
            <person name="Feuerriegel G."/>
            <person name="Bunk B."/>
            <person name="Sproer C."/>
            <person name="Streit W.R."/>
            <person name="Rodriguez L.M."/>
            <person name="Overmann J."/>
            <person name="Jimenez D.J."/>
        </authorList>
    </citation>
    <scope>NUCLEOTIDE SEQUENCE</scope>
    <source>
        <strain evidence="2">MAG 7</strain>
    </source>
</reference>
<name>A0AAJ5WR93_9BACT</name>
<evidence type="ECO:0000259" key="1">
    <source>
        <dbReference type="PROSITE" id="PS50106"/>
    </source>
</evidence>
<dbReference type="Proteomes" id="UP001220610">
    <property type="component" value="Chromosome"/>
</dbReference>
<accession>A0AAJ5WR93</accession>
<dbReference type="AlphaFoldDB" id="A0AAJ5WR93"/>
<dbReference type="PROSITE" id="PS50106">
    <property type="entry name" value="PDZ"/>
    <property type="match status" value="1"/>
</dbReference>
<evidence type="ECO:0000313" key="3">
    <source>
        <dbReference type="Proteomes" id="UP001220610"/>
    </source>
</evidence>
<evidence type="ECO:0000313" key="2">
    <source>
        <dbReference type="EMBL" id="WEK34634.1"/>
    </source>
</evidence>
<dbReference type="InterPro" id="IPR041489">
    <property type="entry name" value="PDZ_6"/>
</dbReference>
<dbReference type="Pfam" id="PF17820">
    <property type="entry name" value="PDZ_6"/>
    <property type="match status" value="1"/>
</dbReference>
<dbReference type="InterPro" id="IPR001478">
    <property type="entry name" value="PDZ"/>
</dbReference>
<protein>
    <submittedName>
        <fullName evidence="2">PDZ domain-containing protein</fullName>
    </submittedName>
</protein>
<dbReference type="SUPFAM" id="SSF50156">
    <property type="entry name" value="PDZ domain-like"/>
    <property type="match status" value="1"/>
</dbReference>
<proteinExistence type="predicted"/>
<gene>
    <name evidence="2" type="ORF">P0Y53_19275</name>
</gene>